<accession>A0ABY8ILE9</accession>
<name>A0ABY8ILE9_9HYPH</name>
<organism evidence="1 2">
    <name type="scientific">Rhizobium rhododendri</name>
    <dbReference type="NCBI Taxonomy" id="2506430"/>
    <lineage>
        <taxon>Bacteria</taxon>
        <taxon>Pseudomonadati</taxon>
        <taxon>Pseudomonadota</taxon>
        <taxon>Alphaproteobacteria</taxon>
        <taxon>Hyphomicrobiales</taxon>
        <taxon>Rhizobiaceae</taxon>
        <taxon>Rhizobium/Agrobacterium group</taxon>
        <taxon>Rhizobium</taxon>
    </lineage>
</organism>
<sequence>MSDKSQPLEDILIALMDKEDLVDDDIVAMAELHPEYREEILRFYEDWLTADDGRDSPRHDNDYVPDIGHLWTTKDADEIANPFEHLSPAELKGIAQRCDLSLSLMTALEERAIRASTIPLLLVRKLAGEAKTTIRKLLRFLDQDQMTLASDFRSDHAPVKRDKVSFSEAIASSSLSNDLKRHWRNLSE</sequence>
<evidence type="ECO:0008006" key="3">
    <source>
        <dbReference type="Google" id="ProtNLM"/>
    </source>
</evidence>
<dbReference type="EMBL" id="CP117267">
    <property type="protein sequence ID" value="WFS23929.1"/>
    <property type="molecule type" value="Genomic_DNA"/>
</dbReference>
<protein>
    <recommendedName>
        <fullName evidence="3">XRE family transcriptional regulator</fullName>
    </recommendedName>
</protein>
<dbReference type="Proteomes" id="UP000318939">
    <property type="component" value="Chromosome"/>
</dbReference>
<evidence type="ECO:0000313" key="1">
    <source>
        <dbReference type="EMBL" id="WFS23929.1"/>
    </source>
</evidence>
<reference evidence="1" key="1">
    <citation type="journal article" date="2019" name="Phytopathology">
        <title>A Novel Group of Rhizobium tumorigenes-Like Agrobacteria Associated with Crown Gall Disease of Rhododendron and Blueberry.</title>
        <authorList>
            <person name="Kuzmanovic N."/>
            <person name="Behrens P."/>
            <person name="Idczak E."/>
            <person name="Wagner S."/>
            <person name="Gotz M."/>
            <person name="Sproer C."/>
            <person name="Bunk B."/>
            <person name="Overmann J."/>
            <person name="Smalla K."/>
        </authorList>
    </citation>
    <scope>NUCLEOTIDE SEQUENCE</scope>
    <source>
        <strain evidence="1">Rho-6.2</strain>
    </source>
</reference>
<evidence type="ECO:0000313" key="2">
    <source>
        <dbReference type="Proteomes" id="UP000318939"/>
    </source>
</evidence>
<reference evidence="1" key="2">
    <citation type="journal article" date="2023" name="MicrobiologyOpen">
        <title>Genomics of the tumorigenes clade of the family Rhizobiaceae and description of Rhizobium rhododendri sp. nov.</title>
        <authorList>
            <person name="Kuzmanovic N."/>
            <person name="diCenzo G.C."/>
            <person name="Bunk B."/>
            <person name="Sproeer C."/>
            <person name="Fruehling A."/>
            <person name="Neumann-Schaal M."/>
            <person name="Overmann J."/>
            <person name="Smalla K."/>
        </authorList>
    </citation>
    <scope>NUCLEOTIDE SEQUENCE</scope>
    <source>
        <strain evidence="1">Rho-6.2</strain>
    </source>
</reference>
<proteinExistence type="predicted"/>
<dbReference type="RefSeq" id="WP_142828882.1">
    <property type="nucleotide sequence ID" value="NZ_CP117267.1"/>
</dbReference>
<gene>
    <name evidence="1" type="ORF">PR018_05360</name>
</gene>
<keyword evidence="2" id="KW-1185">Reference proteome</keyword>